<feature type="non-terminal residue" evidence="1">
    <location>
        <position position="82"/>
    </location>
</feature>
<proteinExistence type="predicted"/>
<reference evidence="1" key="1">
    <citation type="submission" date="2022-08" db="EMBL/GenBank/DDBJ databases">
        <authorList>
            <person name="Kallberg Y."/>
            <person name="Tangrot J."/>
            <person name="Rosling A."/>
        </authorList>
    </citation>
    <scope>NUCLEOTIDE SEQUENCE</scope>
    <source>
        <strain evidence="1">Wild A</strain>
    </source>
</reference>
<dbReference type="EMBL" id="CAMKVN010006426">
    <property type="protein sequence ID" value="CAI2190265.1"/>
    <property type="molecule type" value="Genomic_DNA"/>
</dbReference>
<accession>A0A9W4T285</accession>
<dbReference type="OrthoDB" id="2307904at2759"/>
<gene>
    <name evidence="1" type="ORF">FWILDA_LOCUS14490</name>
</gene>
<comment type="caution">
    <text evidence="1">The sequence shown here is derived from an EMBL/GenBank/DDBJ whole genome shotgun (WGS) entry which is preliminary data.</text>
</comment>
<sequence>MNSMKINYYEFLSMSRNVEEMTGIGSESFSGIFLNPKRINTDLSKEILDLLVEYYCNAYNKDFVALLNIHITNLEAILVLSK</sequence>
<keyword evidence="2" id="KW-1185">Reference proteome</keyword>
<protein>
    <submittedName>
        <fullName evidence="1">16469_t:CDS:1</fullName>
    </submittedName>
</protein>
<dbReference type="Proteomes" id="UP001153678">
    <property type="component" value="Unassembled WGS sequence"/>
</dbReference>
<dbReference type="AlphaFoldDB" id="A0A9W4T285"/>
<evidence type="ECO:0000313" key="1">
    <source>
        <dbReference type="EMBL" id="CAI2190265.1"/>
    </source>
</evidence>
<name>A0A9W4T285_9GLOM</name>
<organism evidence="1 2">
    <name type="scientific">Funneliformis geosporum</name>
    <dbReference type="NCBI Taxonomy" id="1117311"/>
    <lineage>
        <taxon>Eukaryota</taxon>
        <taxon>Fungi</taxon>
        <taxon>Fungi incertae sedis</taxon>
        <taxon>Mucoromycota</taxon>
        <taxon>Glomeromycotina</taxon>
        <taxon>Glomeromycetes</taxon>
        <taxon>Glomerales</taxon>
        <taxon>Glomeraceae</taxon>
        <taxon>Funneliformis</taxon>
    </lineage>
</organism>
<evidence type="ECO:0000313" key="2">
    <source>
        <dbReference type="Proteomes" id="UP001153678"/>
    </source>
</evidence>